<accession>A0ABP4LUN6</accession>
<proteinExistence type="predicted"/>
<reference evidence="3" key="1">
    <citation type="journal article" date="2019" name="Int. J. Syst. Evol. Microbiol.">
        <title>The Global Catalogue of Microorganisms (GCM) 10K type strain sequencing project: providing services to taxonomists for standard genome sequencing and annotation.</title>
        <authorList>
            <consortium name="The Broad Institute Genomics Platform"/>
            <consortium name="The Broad Institute Genome Sequencing Center for Infectious Disease"/>
            <person name="Wu L."/>
            <person name="Ma J."/>
        </authorList>
    </citation>
    <scope>NUCLEOTIDE SEQUENCE [LARGE SCALE GENOMIC DNA]</scope>
    <source>
        <strain evidence="3">JCM 14303</strain>
    </source>
</reference>
<evidence type="ECO:0000256" key="1">
    <source>
        <dbReference type="SAM" id="MobiDB-lite"/>
    </source>
</evidence>
<comment type="caution">
    <text evidence="2">The sequence shown here is derived from an EMBL/GenBank/DDBJ whole genome shotgun (WGS) entry which is preliminary data.</text>
</comment>
<dbReference type="Proteomes" id="UP001500363">
    <property type="component" value="Unassembled WGS sequence"/>
</dbReference>
<evidence type="ECO:0000313" key="3">
    <source>
        <dbReference type="Proteomes" id="UP001500363"/>
    </source>
</evidence>
<dbReference type="EMBL" id="BAAANC010000002">
    <property type="protein sequence ID" value="GAA1531155.1"/>
    <property type="molecule type" value="Genomic_DNA"/>
</dbReference>
<name>A0ABP4LUN6_9ACTN</name>
<evidence type="ECO:0008006" key="4">
    <source>
        <dbReference type="Google" id="ProtNLM"/>
    </source>
</evidence>
<sequence length="242" mass="26251">MKHQDHEEPAVAAQRAVAALARTVEAFSRDLQAVKSGLRQSASAQDLTRLAKVVTELGDALTQSPAKRTSSSGGDEAAPAVRSWLVLAEDEAAVQAVLSELLPWLQTVYLRYKDGRESLPVCWLWHPEIVEELLWLMDAWTAAFHGEEASLKLAGDWHDRQRPGVAKRVTGYGEGCSVLAHREHAGRPAVTVPLMTDADPFVTWWATDRDQHGPTPTPEQVKAGRPGGASLTAVPNTAGGQR</sequence>
<feature type="compositionally biased region" description="Polar residues" evidence="1">
    <location>
        <begin position="233"/>
        <end position="242"/>
    </location>
</feature>
<organism evidence="2 3">
    <name type="scientific">Kribbella lupini</name>
    <dbReference type="NCBI Taxonomy" id="291602"/>
    <lineage>
        <taxon>Bacteria</taxon>
        <taxon>Bacillati</taxon>
        <taxon>Actinomycetota</taxon>
        <taxon>Actinomycetes</taxon>
        <taxon>Propionibacteriales</taxon>
        <taxon>Kribbellaceae</taxon>
        <taxon>Kribbella</taxon>
    </lineage>
</organism>
<protein>
    <recommendedName>
        <fullName evidence="4">DUF4913 domain-containing protein</fullName>
    </recommendedName>
</protein>
<gene>
    <name evidence="2" type="ORF">GCM10009741_36580</name>
</gene>
<dbReference type="RefSeq" id="WP_344175412.1">
    <property type="nucleotide sequence ID" value="NZ_BAAANC010000002.1"/>
</dbReference>
<feature type="region of interest" description="Disordered" evidence="1">
    <location>
        <begin position="207"/>
        <end position="242"/>
    </location>
</feature>
<keyword evidence="3" id="KW-1185">Reference proteome</keyword>
<evidence type="ECO:0000313" key="2">
    <source>
        <dbReference type="EMBL" id="GAA1531155.1"/>
    </source>
</evidence>